<dbReference type="Gene3D" id="3.30.70.870">
    <property type="entry name" value="Elongation Factor G (Translational Gtpase), domain 3"/>
    <property type="match status" value="1"/>
</dbReference>
<reference evidence="7" key="1">
    <citation type="submission" date="2021-02" db="EMBL/GenBank/DDBJ databases">
        <authorList>
            <person name="Nowell W R."/>
        </authorList>
    </citation>
    <scope>NUCLEOTIDE SEQUENCE</scope>
</reference>
<dbReference type="PROSITE" id="PS00301">
    <property type="entry name" value="G_TR_1"/>
    <property type="match status" value="1"/>
</dbReference>
<dbReference type="PANTHER" id="PTHR43261">
    <property type="entry name" value="TRANSLATION ELONGATION FACTOR G-RELATED"/>
    <property type="match status" value="1"/>
</dbReference>
<dbReference type="InterPro" id="IPR027417">
    <property type="entry name" value="P-loop_NTPase"/>
</dbReference>
<dbReference type="PROSITE" id="PS51722">
    <property type="entry name" value="G_TR_2"/>
    <property type="match status" value="1"/>
</dbReference>
<dbReference type="InterPro" id="IPR005517">
    <property type="entry name" value="Transl_elong_EFG/EF2_IV"/>
</dbReference>
<dbReference type="InterPro" id="IPR041095">
    <property type="entry name" value="EFG_II"/>
</dbReference>
<dbReference type="CDD" id="cd16262">
    <property type="entry name" value="EFG_III"/>
    <property type="match status" value="1"/>
</dbReference>
<dbReference type="Proteomes" id="UP000663828">
    <property type="component" value="Unassembled WGS sequence"/>
</dbReference>
<dbReference type="Pfam" id="PF00679">
    <property type="entry name" value="EFG_C"/>
    <property type="match status" value="1"/>
</dbReference>
<evidence type="ECO:0000313" key="6">
    <source>
        <dbReference type="EMBL" id="CAF0745771.1"/>
    </source>
</evidence>
<dbReference type="Pfam" id="PF22042">
    <property type="entry name" value="EF-G_D2"/>
    <property type="match status" value="1"/>
</dbReference>
<dbReference type="SUPFAM" id="SSF54980">
    <property type="entry name" value="EF-G C-terminal domain-like"/>
    <property type="match status" value="2"/>
</dbReference>
<dbReference type="FunFam" id="3.40.50.300:FF:000514">
    <property type="entry name" value="Ribosome-releasing factor 2, mitochondrial"/>
    <property type="match status" value="1"/>
</dbReference>
<dbReference type="GO" id="GO:0032543">
    <property type="term" value="P:mitochondrial translation"/>
    <property type="evidence" value="ECO:0007669"/>
    <property type="project" value="TreeGrafter"/>
</dbReference>
<dbReference type="SMART" id="SM00838">
    <property type="entry name" value="EFG_C"/>
    <property type="match status" value="1"/>
</dbReference>
<dbReference type="CDD" id="cd01886">
    <property type="entry name" value="EF-G"/>
    <property type="match status" value="1"/>
</dbReference>
<feature type="domain" description="Tr-type G" evidence="5">
    <location>
        <begin position="37"/>
        <end position="304"/>
    </location>
</feature>
<dbReference type="GO" id="GO:0005759">
    <property type="term" value="C:mitochondrial matrix"/>
    <property type="evidence" value="ECO:0007669"/>
    <property type="project" value="UniProtKB-ARBA"/>
</dbReference>
<evidence type="ECO:0000256" key="1">
    <source>
        <dbReference type="ARBA" id="ARBA00022741"/>
    </source>
</evidence>
<dbReference type="InterPro" id="IPR014721">
    <property type="entry name" value="Ribsml_uS5_D2-typ_fold_subgr"/>
</dbReference>
<dbReference type="SMART" id="SM00889">
    <property type="entry name" value="EFG_IV"/>
    <property type="match status" value="1"/>
</dbReference>
<evidence type="ECO:0000259" key="5">
    <source>
        <dbReference type="PROSITE" id="PS51722"/>
    </source>
</evidence>
<keyword evidence="2" id="KW-0648">Protein biosynthesis</keyword>
<keyword evidence="8" id="KW-1185">Reference proteome</keyword>
<dbReference type="SUPFAM" id="SSF54211">
    <property type="entry name" value="Ribosomal protein S5 domain 2-like"/>
    <property type="match status" value="1"/>
</dbReference>
<dbReference type="InterPro" id="IPR005225">
    <property type="entry name" value="Small_GTP-bd"/>
</dbReference>
<keyword evidence="3" id="KW-0496">Mitochondrion</keyword>
<dbReference type="InterPro" id="IPR035647">
    <property type="entry name" value="EFG_III/V"/>
</dbReference>
<dbReference type="Gene3D" id="3.30.230.10">
    <property type="match status" value="1"/>
</dbReference>
<dbReference type="NCBIfam" id="TIGR00231">
    <property type="entry name" value="small_GTP"/>
    <property type="match status" value="1"/>
</dbReference>
<dbReference type="InterPro" id="IPR031157">
    <property type="entry name" value="G_TR_CS"/>
</dbReference>
<dbReference type="GO" id="GO:0032790">
    <property type="term" value="P:ribosome disassembly"/>
    <property type="evidence" value="ECO:0007669"/>
    <property type="project" value="TreeGrafter"/>
</dbReference>
<dbReference type="InterPro" id="IPR000795">
    <property type="entry name" value="T_Tr_GTP-bd_dom"/>
</dbReference>
<protein>
    <recommendedName>
        <fullName evidence="5">Tr-type G domain-containing protein</fullName>
    </recommendedName>
</protein>
<evidence type="ECO:0000256" key="4">
    <source>
        <dbReference type="ARBA" id="ARBA00023134"/>
    </source>
</evidence>
<dbReference type="InterPro" id="IPR000640">
    <property type="entry name" value="EFG_V-like"/>
</dbReference>
<dbReference type="InterPro" id="IPR009000">
    <property type="entry name" value="Transl_B-barrel_sf"/>
</dbReference>
<dbReference type="InterPro" id="IPR009022">
    <property type="entry name" value="EFG_III"/>
</dbReference>
<dbReference type="EMBL" id="CAJNOR010000891">
    <property type="protein sequence ID" value="CAF1030537.1"/>
    <property type="molecule type" value="Genomic_DNA"/>
</dbReference>
<dbReference type="SUPFAM" id="SSF50447">
    <property type="entry name" value="Translation proteins"/>
    <property type="match status" value="1"/>
</dbReference>
<sequence>MGLFQYRTIFPLRFICRYASTTRLQVFQNAVQITDPQRIRNVGIIAHIDAGKTTTVERMLYYAGFIRSMGNVDDGNTTMDYMEQERERGITITSAAITIPWNKHRLNLIDTPGHVDFTIEVERSLRVLDGAVTILDASAGVETQSLTVWRQANRYHIPRIIYINKMDKPTANLSMCLESIRQKFAIEPLLLHTPLGYGKQFTGFLDLLNETIISSDKRSNSALSDLLTKDRAKLIEKLADIDDKIAELLLFNDKPISSNQLTEAICRLMVNDQRYVPVLVGSSLKNLGVQTLLDAIVNYLPTARVIPGTSATNVGTLMYIFKTIHDRQKQPLSFARIYAGSVKRRMGLTNARTNDKEQVNKVFLPFADNMEDVDEIRAGSIAVLSGFKEASSGDILVANKKPNLTSHLHDLKQQYTFLPDPGLEAPTPVFFCTIETYSESGQKQLDIALKNIKREDPSLRVRVDEQTGQTILLGMGELHIDIIRDRLKREYGLETYLGPLNVNYRETPRKSNQQTIVWNSTINERHATISITMSIDPIVVEDKTIVSFSEVKLVRTEEQIFEHLRKDHLDAINHGVRLALSSGCVKGAEVINVQVKLHDIQLTGSISPALYSAAASDCIRACLRHAECILLQPMMRVELVCAADRTQPVLEDLARRHSQIIDVQQGTGNGLQESMSTIISRTPLAELIGYSSTLRTLTSGQADFTLAIDGYEPVSNH</sequence>
<dbReference type="Gene3D" id="3.40.50.300">
    <property type="entry name" value="P-loop containing nucleotide triphosphate hydrolases"/>
    <property type="match status" value="1"/>
</dbReference>
<dbReference type="Pfam" id="PF00009">
    <property type="entry name" value="GTP_EFTU"/>
    <property type="match status" value="1"/>
</dbReference>
<dbReference type="EMBL" id="CAJNOJ010000004">
    <property type="protein sequence ID" value="CAF0745771.1"/>
    <property type="molecule type" value="Genomic_DNA"/>
</dbReference>
<dbReference type="SUPFAM" id="SSF52540">
    <property type="entry name" value="P-loop containing nucleoside triphosphate hydrolases"/>
    <property type="match status" value="1"/>
</dbReference>
<organism evidence="7 8">
    <name type="scientific">Adineta ricciae</name>
    <name type="common">Rotifer</name>
    <dbReference type="NCBI Taxonomy" id="249248"/>
    <lineage>
        <taxon>Eukaryota</taxon>
        <taxon>Metazoa</taxon>
        <taxon>Spiralia</taxon>
        <taxon>Gnathifera</taxon>
        <taxon>Rotifera</taxon>
        <taxon>Eurotatoria</taxon>
        <taxon>Bdelloidea</taxon>
        <taxon>Adinetida</taxon>
        <taxon>Adinetidae</taxon>
        <taxon>Adineta</taxon>
    </lineage>
</organism>
<keyword evidence="1" id="KW-0547">Nucleotide-binding</keyword>
<dbReference type="Gene3D" id="2.40.30.10">
    <property type="entry name" value="Translation factors"/>
    <property type="match status" value="1"/>
</dbReference>
<comment type="caution">
    <text evidence="7">The sequence shown here is derived from an EMBL/GenBank/DDBJ whole genome shotgun (WGS) entry which is preliminary data.</text>
</comment>
<dbReference type="InterPro" id="IPR035649">
    <property type="entry name" value="EFG_V"/>
</dbReference>
<keyword evidence="4" id="KW-0342">GTP-binding</keyword>
<dbReference type="Gene3D" id="3.30.70.240">
    <property type="match status" value="1"/>
</dbReference>
<accession>A0A814IXH0</accession>
<proteinExistence type="predicted"/>
<evidence type="ECO:0000313" key="8">
    <source>
        <dbReference type="Proteomes" id="UP000663828"/>
    </source>
</evidence>
<evidence type="ECO:0000256" key="3">
    <source>
        <dbReference type="ARBA" id="ARBA00023128"/>
    </source>
</evidence>
<dbReference type="CDD" id="cd03713">
    <property type="entry name" value="EFG_mtEFG_C"/>
    <property type="match status" value="1"/>
</dbReference>
<dbReference type="PANTHER" id="PTHR43261:SF1">
    <property type="entry name" value="RIBOSOME-RELEASING FACTOR 2, MITOCHONDRIAL"/>
    <property type="match status" value="1"/>
</dbReference>
<dbReference type="Proteomes" id="UP000663852">
    <property type="component" value="Unassembled WGS sequence"/>
</dbReference>
<evidence type="ECO:0000313" key="7">
    <source>
        <dbReference type="EMBL" id="CAF1030537.1"/>
    </source>
</evidence>
<dbReference type="AlphaFoldDB" id="A0A814IXH0"/>
<dbReference type="InterPro" id="IPR020568">
    <property type="entry name" value="Ribosomal_Su5_D2-typ_SF"/>
</dbReference>
<dbReference type="OrthoDB" id="198619at2759"/>
<dbReference type="GO" id="GO:0005525">
    <property type="term" value="F:GTP binding"/>
    <property type="evidence" value="ECO:0007669"/>
    <property type="project" value="UniProtKB-KW"/>
</dbReference>
<gene>
    <name evidence="6" type="ORF">EDS130_LOCUS2013</name>
    <name evidence="7" type="ORF">XAT740_LOCUS14725</name>
</gene>
<dbReference type="Pfam" id="PF14492">
    <property type="entry name" value="EFG_III"/>
    <property type="match status" value="1"/>
</dbReference>
<dbReference type="Pfam" id="PF03764">
    <property type="entry name" value="EFG_IV"/>
    <property type="match status" value="1"/>
</dbReference>
<dbReference type="InterPro" id="IPR053905">
    <property type="entry name" value="EF-G-like_DII"/>
</dbReference>
<name>A0A814IXH0_ADIRI</name>
<dbReference type="GO" id="GO:0003924">
    <property type="term" value="F:GTPase activity"/>
    <property type="evidence" value="ECO:0007669"/>
    <property type="project" value="InterPro"/>
</dbReference>
<evidence type="ECO:0000256" key="2">
    <source>
        <dbReference type="ARBA" id="ARBA00022917"/>
    </source>
</evidence>
<dbReference type="PRINTS" id="PR00315">
    <property type="entry name" value="ELONGATNFCT"/>
</dbReference>